<keyword evidence="4" id="KW-1185">Reference proteome</keyword>
<feature type="transmembrane region" description="Helical" evidence="2">
    <location>
        <begin position="411"/>
        <end position="433"/>
    </location>
</feature>
<evidence type="ECO:0000313" key="4">
    <source>
        <dbReference type="Proteomes" id="UP000807353"/>
    </source>
</evidence>
<feature type="region of interest" description="Disordered" evidence="1">
    <location>
        <begin position="1"/>
        <end position="27"/>
    </location>
</feature>
<evidence type="ECO:0000313" key="3">
    <source>
        <dbReference type="EMBL" id="KAF9468443.1"/>
    </source>
</evidence>
<protein>
    <submittedName>
        <fullName evidence="3">Uncharacterized protein</fullName>
    </submittedName>
</protein>
<keyword evidence="2" id="KW-0472">Membrane</keyword>
<keyword evidence="2" id="KW-0812">Transmembrane</keyword>
<feature type="compositionally biased region" description="Polar residues" evidence="1">
    <location>
        <begin position="11"/>
        <end position="26"/>
    </location>
</feature>
<keyword evidence="2" id="KW-1133">Transmembrane helix</keyword>
<proteinExistence type="predicted"/>
<dbReference type="Pfam" id="PF25788">
    <property type="entry name" value="Ig_Rha78A_N"/>
    <property type="match status" value="1"/>
</dbReference>
<evidence type="ECO:0000256" key="1">
    <source>
        <dbReference type="SAM" id="MobiDB-lite"/>
    </source>
</evidence>
<dbReference type="InterPro" id="IPR008979">
    <property type="entry name" value="Galactose-bd-like_sf"/>
</dbReference>
<dbReference type="AlphaFoldDB" id="A0A9P6CQA4"/>
<dbReference type="InterPro" id="IPR013783">
    <property type="entry name" value="Ig-like_fold"/>
</dbReference>
<dbReference type="PANTHER" id="PTHR33307:SF6">
    <property type="entry name" value="ALPHA-RHAMNOSIDASE (EUROFUNG)-RELATED"/>
    <property type="match status" value="1"/>
</dbReference>
<organism evidence="3 4">
    <name type="scientific">Collybia nuda</name>
    <dbReference type="NCBI Taxonomy" id="64659"/>
    <lineage>
        <taxon>Eukaryota</taxon>
        <taxon>Fungi</taxon>
        <taxon>Dikarya</taxon>
        <taxon>Basidiomycota</taxon>
        <taxon>Agaricomycotina</taxon>
        <taxon>Agaricomycetes</taxon>
        <taxon>Agaricomycetidae</taxon>
        <taxon>Agaricales</taxon>
        <taxon>Tricholomatineae</taxon>
        <taxon>Clitocybaceae</taxon>
        <taxon>Collybia</taxon>
    </lineage>
</organism>
<dbReference type="Proteomes" id="UP000807353">
    <property type="component" value="Unassembled WGS sequence"/>
</dbReference>
<sequence length="552" mass="59242">MHHENSPRALSESQRNPGNLSPSSPTLMLMPKATQRLLLLTLSWCYTIFSTNAQVTVSSLQVEKSIGLVGLHEELLFSWTLSPPAREVAQKSYLILLSRSPPRGGVVWSSGVRASNQTQLIKYTGPQLMSYIHYIWSVNVSTSAGLGVGSSDFVANSLPPSNQGSVHWVEKRADPLPTELSTFPSSYWIWTSDATANNAPDGARLFQYTFETPVGKKAQFALVLLAVDNHFSLYVNGNLVGESGNSSAWQGALSYNITLPSATWNVFLIHAINAPGNGKPNPAGVLAAIQITFTDGSSNFIYSNGDWHATKNIMQGFNSPSLDGTLWPSAKALVKYGEGVWSNKVRLPQSSPALVLVPPQISTPPAASGFSPTPVKETQPLAASTPLVSSLAGTNTGTMVAGTGTNRNPGVIVGGVLGSIIFVLLALVAYLCYCQKLRNYAPPVQPLRNLVDLEHGTRPSVQSMSQHVPSSVSLRHFPSISPSMSISAVAEKNRRNRDTAQHAGNIAELETKIQLQRLKELVLTLDNEISSGGGGDIGLRTKIVELIDQGKL</sequence>
<dbReference type="PANTHER" id="PTHR33307">
    <property type="entry name" value="ALPHA-RHAMNOSIDASE (EUROFUNG)"/>
    <property type="match status" value="1"/>
</dbReference>
<dbReference type="OrthoDB" id="3062325at2759"/>
<dbReference type="SUPFAM" id="SSF49785">
    <property type="entry name" value="Galactose-binding domain-like"/>
    <property type="match status" value="1"/>
</dbReference>
<dbReference type="EMBL" id="MU150233">
    <property type="protein sequence ID" value="KAF9468443.1"/>
    <property type="molecule type" value="Genomic_DNA"/>
</dbReference>
<dbReference type="InterPro" id="IPR016007">
    <property type="entry name" value="Alpha_rhamnosid"/>
</dbReference>
<evidence type="ECO:0000256" key="2">
    <source>
        <dbReference type="SAM" id="Phobius"/>
    </source>
</evidence>
<reference evidence="3" key="1">
    <citation type="submission" date="2020-11" db="EMBL/GenBank/DDBJ databases">
        <authorList>
            <consortium name="DOE Joint Genome Institute"/>
            <person name="Ahrendt S."/>
            <person name="Riley R."/>
            <person name="Andreopoulos W."/>
            <person name="Labutti K."/>
            <person name="Pangilinan J."/>
            <person name="Ruiz-Duenas F.J."/>
            <person name="Barrasa J.M."/>
            <person name="Sanchez-Garcia M."/>
            <person name="Camarero S."/>
            <person name="Miyauchi S."/>
            <person name="Serrano A."/>
            <person name="Linde D."/>
            <person name="Babiker R."/>
            <person name="Drula E."/>
            <person name="Ayuso-Fernandez I."/>
            <person name="Pacheco R."/>
            <person name="Padilla G."/>
            <person name="Ferreira P."/>
            <person name="Barriuso J."/>
            <person name="Kellner H."/>
            <person name="Castanera R."/>
            <person name="Alfaro M."/>
            <person name="Ramirez L."/>
            <person name="Pisabarro A.G."/>
            <person name="Kuo A."/>
            <person name="Tritt A."/>
            <person name="Lipzen A."/>
            <person name="He G."/>
            <person name="Yan M."/>
            <person name="Ng V."/>
            <person name="Cullen D."/>
            <person name="Martin F."/>
            <person name="Rosso M.-N."/>
            <person name="Henrissat B."/>
            <person name="Hibbett D."/>
            <person name="Martinez A.T."/>
            <person name="Grigoriev I.V."/>
        </authorList>
    </citation>
    <scope>NUCLEOTIDE SEQUENCE</scope>
    <source>
        <strain evidence="3">CBS 247.69</strain>
    </source>
</reference>
<accession>A0A9P6CQA4</accession>
<dbReference type="Gene3D" id="2.60.120.260">
    <property type="entry name" value="Galactose-binding domain-like"/>
    <property type="match status" value="1"/>
</dbReference>
<comment type="caution">
    <text evidence="3">The sequence shown here is derived from an EMBL/GenBank/DDBJ whole genome shotgun (WGS) entry which is preliminary data.</text>
</comment>
<gene>
    <name evidence="3" type="ORF">BDZ94DRAFT_1294460</name>
</gene>
<name>A0A9P6CQA4_9AGAR</name>
<dbReference type="Gene3D" id="2.60.40.10">
    <property type="entry name" value="Immunoglobulins"/>
    <property type="match status" value="1"/>
</dbReference>